<feature type="domain" description="Immunoglobulin V-set" evidence="1">
    <location>
        <begin position="29"/>
        <end position="111"/>
    </location>
</feature>
<reference evidence="2" key="2">
    <citation type="submission" date="2025-09" db="UniProtKB">
        <authorList>
            <consortium name="Ensembl"/>
        </authorList>
    </citation>
    <scope>IDENTIFICATION</scope>
</reference>
<evidence type="ECO:0000313" key="3">
    <source>
        <dbReference type="Proteomes" id="UP000694557"/>
    </source>
</evidence>
<protein>
    <recommendedName>
        <fullName evidence="1">Immunoglobulin V-set domain-containing protein</fullName>
    </recommendedName>
</protein>
<keyword evidence="3" id="KW-1185">Reference proteome</keyword>
<dbReference type="GeneTree" id="ENSGT00990000205031"/>
<dbReference type="AlphaFoldDB" id="A0A8C7IU58"/>
<dbReference type="Proteomes" id="UP000694557">
    <property type="component" value="Unassembled WGS sequence"/>
</dbReference>
<evidence type="ECO:0000313" key="2">
    <source>
        <dbReference type="Ensembl" id="ENSOKIP00005078786.1"/>
    </source>
</evidence>
<sequence length="259" mass="29382">LFVTLYDGLFHIFLHDVFCVFISEPSAENSVFVLKGQDVRLNVQTNVTLQDVDVLFWKFNRSVNVVKYPPKATFESYRGRAEFSVGDFSLLLKNLQEEDSGLYDAVVSGNKDRNVAAYLIKIADVLKKLQNLDPYESAGLESCHGHPPLQRGRHSRPTLLQTHTATDLSILPCHSKVFESQVNKQITNHFESHRTFSTMQSGFRAGHGCNSATLKVLNKIITAIDKRQYCAPVFIDLAKAFDCQSPHSYRQTQQPWFLK</sequence>
<dbReference type="InterPro" id="IPR013783">
    <property type="entry name" value="Ig-like_fold"/>
</dbReference>
<dbReference type="InterPro" id="IPR013106">
    <property type="entry name" value="Ig_V-set"/>
</dbReference>
<dbReference type="Pfam" id="PF07686">
    <property type="entry name" value="V-set"/>
    <property type="match status" value="1"/>
</dbReference>
<dbReference type="InterPro" id="IPR036179">
    <property type="entry name" value="Ig-like_dom_sf"/>
</dbReference>
<proteinExistence type="predicted"/>
<name>A0A8C7IU58_ONCKI</name>
<accession>A0A8C7IU58</accession>
<evidence type="ECO:0000259" key="1">
    <source>
        <dbReference type="Pfam" id="PF07686"/>
    </source>
</evidence>
<dbReference type="Gene3D" id="2.60.40.10">
    <property type="entry name" value="Immunoglobulins"/>
    <property type="match status" value="1"/>
</dbReference>
<dbReference type="Ensembl" id="ENSOKIT00005083956.1">
    <property type="protein sequence ID" value="ENSOKIP00005078786.1"/>
    <property type="gene ID" value="ENSOKIG00005034037.1"/>
</dbReference>
<organism evidence="2 3">
    <name type="scientific">Oncorhynchus kisutch</name>
    <name type="common">Coho salmon</name>
    <name type="synonym">Salmo kisutch</name>
    <dbReference type="NCBI Taxonomy" id="8019"/>
    <lineage>
        <taxon>Eukaryota</taxon>
        <taxon>Metazoa</taxon>
        <taxon>Chordata</taxon>
        <taxon>Craniata</taxon>
        <taxon>Vertebrata</taxon>
        <taxon>Euteleostomi</taxon>
        <taxon>Actinopterygii</taxon>
        <taxon>Neopterygii</taxon>
        <taxon>Teleostei</taxon>
        <taxon>Protacanthopterygii</taxon>
        <taxon>Salmoniformes</taxon>
        <taxon>Salmonidae</taxon>
        <taxon>Salmoninae</taxon>
        <taxon>Oncorhynchus</taxon>
    </lineage>
</organism>
<reference evidence="2" key="1">
    <citation type="submission" date="2025-08" db="UniProtKB">
        <authorList>
            <consortium name="Ensembl"/>
        </authorList>
    </citation>
    <scope>IDENTIFICATION</scope>
</reference>
<dbReference type="SUPFAM" id="SSF48726">
    <property type="entry name" value="Immunoglobulin"/>
    <property type="match status" value="1"/>
</dbReference>